<keyword evidence="1" id="KW-0862">Zinc</keyword>
<dbReference type="Proteomes" id="UP001172457">
    <property type="component" value="Chromosome 1"/>
</dbReference>
<evidence type="ECO:0000256" key="2">
    <source>
        <dbReference type="SAM" id="MobiDB-lite"/>
    </source>
</evidence>
<dbReference type="PANTHER" id="PTHR35046:SF9">
    <property type="entry name" value="RNA-DIRECTED DNA POLYMERASE"/>
    <property type="match status" value="1"/>
</dbReference>
<dbReference type="Gene3D" id="2.40.70.10">
    <property type="entry name" value="Acid Proteases"/>
    <property type="match status" value="1"/>
</dbReference>
<organism evidence="4 5">
    <name type="scientific">Centaurea solstitialis</name>
    <name type="common">yellow star-thistle</name>
    <dbReference type="NCBI Taxonomy" id="347529"/>
    <lineage>
        <taxon>Eukaryota</taxon>
        <taxon>Viridiplantae</taxon>
        <taxon>Streptophyta</taxon>
        <taxon>Embryophyta</taxon>
        <taxon>Tracheophyta</taxon>
        <taxon>Spermatophyta</taxon>
        <taxon>Magnoliopsida</taxon>
        <taxon>eudicotyledons</taxon>
        <taxon>Gunneridae</taxon>
        <taxon>Pentapetalae</taxon>
        <taxon>asterids</taxon>
        <taxon>campanulids</taxon>
        <taxon>Asterales</taxon>
        <taxon>Asteraceae</taxon>
        <taxon>Carduoideae</taxon>
        <taxon>Cardueae</taxon>
        <taxon>Centaureinae</taxon>
        <taxon>Centaurea</taxon>
    </lineage>
</organism>
<feature type="region of interest" description="Disordered" evidence="2">
    <location>
        <begin position="46"/>
        <end position="66"/>
    </location>
</feature>
<evidence type="ECO:0000259" key="3">
    <source>
        <dbReference type="PROSITE" id="PS50158"/>
    </source>
</evidence>
<sequence length="455" mass="51984">MGDNQPLTRADIETLVVAISTALGTIINAANDCLADRLTTLINGRPERVTHPDRRPLPHHQQTPSADIPYFHGNIGVEEFFDWQIEVDRFFEIMEIPDHKQVKMVAFRLKSTVGVWWDCLTTQRQRQLKGLVRSWRRMKQLMSDRFLPGDYEQILYRMYLECAQGKTEGQRVVRYINSLKPSIQEKIKLQTAWTVSEACNLAMKAELIEKYTQSSYRRYTTQTSTNASSSNPNKGKRVITRPTPKDSDPPRTTTAAKPPVPKLVNPYAKPSAPKCYRCGLSGHKSNECTNQRTVGLVEGEEHGEENEEYEGPNFAEEDFEEENVNIVLQRVFLAPKEDGQRKNLFRSYCSINKKICNLIVDNRSCENLVAQKLVDHLGLPTQPHESPYGLGWVKKGPKAQVTQVCKVPLSIGNYYKEDVLCDVLDMDACHILLGRPWQYDNNATHKGRDNVMLFR</sequence>
<accession>A0AA38TYX3</accession>
<dbReference type="GO" id="GO:0008270">
    <property type="term" value="F:zinc ion binding"/>
    <property type="evidence" value="ECO:0007669"/>
    <property type="project" value="UniProtKB-KW"/>
</dbReference>
<dbReference type="PROSITE" id="PS50158">
    <property type="entry name" value="ZF_CCHC"/>
    <property type="match status" value="1"/>
</dbReference>
<dbReference type="AlphaFoldDB" id="A0AA38TYX3"/>
<dbReference type="CDD" id="cd00303">
    <property type="entry name" value="retropepsin_like"/>
    <property type="match status" value="1"/>
</dbReference>
<name>A0AA38TYX3_9ASTR</name>
<keyword evidence="5" id="KW-1185">Reference proteome</keyword>
<gene>
    <name evidence="4" type="ORF">OSB04_001649</name>
</gene>
<feature type="region of interest" description="Disordered" evidence="2">
    <location>
        <begin position="219"/>
        <end position="264"/>
    </location>
</feature>
<evidence type="ECO:0000256" key="1">
    <source>
        <dbReference type="PROSITE-ProRule" id="PRU00047"/>
    </source>
</evidence>
<feature type="compositionally biased region" description="Basic and acidic residues" evidence="2">
    <location>
        <begin position="46"/>
        <end position="56"/>
    </location>
</feature>
<feature type="compositionally biased region" description="Low complexity" evidence="2">
    <location>
        <begin position="219"/>
        <end position="233"/>
    </location>
</feature>
<dbReference type="InterPro" id="IPR001878">
    <property type="entry name" value="Znf_CCHC"/>
</dbReference>
<dbReference type="InterPro" id="IPR021109">
    <property type="entry name" value="Peptidase_aspartic_dom_sf"/>
</dbReference>
<evidence type="ECO:0000313" key="5">
    <source>
        <dbReference type="Proteomes" id="UP001172457"/>
    </source>
</evidence>
<dbReference type="GO" id="GO:0003676">
    <property type="term" value="F:nucleic acid binding"/>
    <property type="evidence" value="ECO:0007669"/>
    <property type="project" value="InterPro"/>
</dbReference>
<feature type="domain" description="CCHC-type" evidence="3">
    <location>
        <begin position="274"/>
        <end position="290"/>
    </location>
</feature>
<protein>
    <recommendedName>
        <fullName evidence="3">CCHC-type domain-containing protein</fullName>
    </recommendedName>
</protein>
<dbReference type="EMBL" id="JARYMX010000001">
    <property type="protein sequence ID" value="KAJ9565683.1"/>
    <property type="molecule type" value="Genomic_DNA"/>
</dbReference>
<evidence type="ECO:0000313" key="4">
    <source>
        <dbReference type="EMBL" id="KAJ9565683.1"/>
    </source>
</evidence>
<dbReference type="PANTHER" id="PTHR35046">
    <property type="entry name" value="ZINC KNUCKLE (CCHC-TYPE) FAMILY PROTEIN"/>
    <property type="match status" value="1"/>
</dbReference>
<proteinExistence type="predicted"/>
<keyword evidence="1" id="KW-0863">Zinc-finger</keyword>
<keyword evidence="1" id="KW-0479">Metal-binding</keyword>
<reference evidence="4" key="1">
    <citation type="submission" date="2023-03" db="EMBL/GenBank/DDBJ databases">
        <title>Chromosome-scale reference genome and RAD-based genetic map of yellow starthistle (Centaurea solstitialis) reveal putative structural variation and QTLs associated with invader traits.</title>
        <authorList>
            <person name="Reatini B."/>
            <person name="Cang F.A."/>
            <person name="Jiang Q."/>
            <person name="Mckibben M.T.W."/>
            <person name="Barker M.S."/>
            <person name="Rieseberg L.H."/>
            <person name="Dlugosch K.M."/>
        </authorList>
    </citation>
    <scope>NUCLEOTIDE SEQUENCE</scope>
    <source>
        <strain evidence="4">CAN-66</strain>
        <tissue evidence="4">Leaf</tissue>
    </source>
</reference>
<comment type="caution">
    <text evidence="4">The sequence shown here is derived from an EMBL/GenBank/DDBJ whole genome shotgun (WGS) entry which is preliminary data.</text>
</comment>
<dbReference type="SMART" id="SM00343">
    <property type="entry name" value="ZnF_C2HC"/>
    <property type="match status" value="1"/>
</dbReference>